<name>A0A1X0D4R7_9MYCO</name>
<dbReference type="Pfam" id="PF03704">
    <property type="entry name" value="BTAD"/>
    <property type="match status" value="1"/>
</dbReference>
<reference evidence="2 3" key="1">
    <citation type="submission" date="2016-12" db="EMBL/GenBank/DDBJ databases">
        <title>The new phylogeny of genus Mycobacterium.</title>
        <authorList>
            <person name="Tortoli E."/>
            <person name="Trovato A."/>
            <person name="Cirillo D.M."/>
        </authorList>
    </citation>
    <scope>NUCLEOTIDE SEQUENCE [LARGE SCALE GENOMIC DNA]</scope>
    <source>
        <strain evidence="2 3">DSM 45130</strain>
    </source>
</reference>
<dbReference type="InterPro" id="IPR051677">
    <property type="entry name" value="AfsR-DnrI-RedD_regulator"/>
</dbReference>
<dbReference type="STRING" id="444597.BST26_15745"/>
<gene>
    <name evidence="2" type="ORF">BST26_15745</name>
</gene>
<accession>A0A1X0D4R7</accession>
<dbReference type="SUPFAM" id="SSF48452">
    <property type="entry name" value="TPR-like"/>
    <property type="match status" value="1"/>
</dbReference>
<comment type="caution">
    <text evidence="2">The sequence shown here is derived from an EMBL/GenBank/DDBJ whole genome shotgun (WGS) entry which is preliminary data.</text>
</comment>
<dbReference type="SMART" id="SM01043">
    <property type="entry name" value="BTAD"/>
    <property type="match status" value="1"/>
</dbReference>
<dbReference type="Gene3D" id="1.25.40.10">
    <property type="entry name" value="Tetratricopeptide repeat domain"/>
    <property type="match status" value="1"/>
</dbReference>
<organism evidence="2 3">
    <name type="scientific">Mycolicibacterium insubricum</name>
    <dbReference type="NCBI Taxonomy" id="444597"/>
    <lineage>
        <taxon>Bacteria</taxon>
        <taxon>Bacillati</taxon>
        <taxon>Actinomycetota</taxon>
        <taxon>Actinomycetes</taxon>
        <taxon>Mycobacteriales</taxon>
        <taxon>Mycobacteriaceae</taxon>
        <taxon>Mycolicibacterium</taxon>
    </lineage>
</organism>
<dbReference type="PANTHER" id="PTHR35807">
    <property type="entry name" value="TRANSCRIPTIONAL REGULATOR REDD-RELATED"/>
    <property type="match status" value="1"/>
</dbReference>
<feature type="domain" description="Bacterial transcriptional activator" evidence="1">
    <location>
        <begin position="35"/>
        <end position="178"/>
    </location>
</feature>
<dbReference type="Proteomes" id="UP000192801">
    <property type="component" value="Unassembled WGS sequence"/>
</dbReference>
<evidence type="ECO:0000313" key="3">
    <source>
        <dbReference type="Proteomes" id="UP000192801"/>
    </source>
</evidence>
<dbReference type="InterPro" id="IPR005158">
    <property type="entry name" value="BTAD"/>
</dbReference>
<sequence>MWRLKRAVDPAAHALPLVLSDAHSVSINPHYHVVSDVSDFEAACDRSHSSVQQWGEEELGAANTALDLYRGELLSGIADEWVLGRRDQLSELQTQVALQLSQWHRMRHQWQQALHYAEHALATHPLSETLHRLVIGIHLESGQPWHALHHFETCRNVLATELGTAPELATNRLAERVRSTLQTSTPAAASESTRLLDSTIESVMSELADARASLERCRIAVDAATTRLRALRAADRIPPTPQSPVASPAR</sequence>
<keyword evidence="3" id="KW-1185">Reference proteome</keyword>
<dbReference type="AlphaFoldDB" id="A0A1X0D4R7"/>
<protein>
    <recommendedName>
        <fullName evidence="1">Bacterial transcriptional activator domain-containing protein</fullName>
    </recommendedName>
</protein>
<dbReference type="InterPro" id="IPR011990">
    <property type="entry name" value="TPR-like_helical_dom_sf"/>
</dbReference>
<evidence type="ECO:0000259" key="1">
    <source>
        <dbReference type="SMART" id="SM01043"/>
    </source>
</evidence>
<evidence type="ECO:0000313" key="2">
    <source>
        <dbReference type="EMBL" id="ORA67387.1"/>
    </source>
</evidence>
<dbReference type="EMBL" id="MVHS01000043">
    <property type="protein sequence ID" value="ORA67387.1"/>
    <property type="molecule type" value="Genomic_DNA"/>
</dbReference>
<proteinExistence type="predicted"/>